<proteinExistence type="inferred from homology"/>
<evidence type="ECO:0000256" key="4">
    <source>
        <dbReference type="ARBA" id="ARBA00023163"/>
    </source>
</evidence>
<evidence type="ECO:0000256" key="1">
    <source>
        <dbReference type="ARBA" id="ARBA00009437"/>
    </source>
</evidence>
<dbReference type="SUPFAM" id="SSF53850">
    <property type="entry name" value="Periplasmic binding protein-like II"/>
    <property type="match status" value="1"/>
</dbReference>
<dbReference type="PROSITE" id="PS50931">
    <property type="entry name" value="HTH_LYSR"/>
    <property type="match status" value="1"/>
</dbReference>
<dbReference type="CDD" id="cd05466">
    <property type="entry name" value="PBP2_LTTR_substrate"/>
    <property type="match status" value="1"/>
</dbReference>
<keyword evidence="2" id="KW-0805">Transcription regulation</keyword>
<dbReference type="EMBL" id="JADKPV010000008">
    <property type="protein sequence ID" value="MBF4502103.1"/>
    <property type="molecule type" value="Genomic_DNA"/>
</dbReference>
<feature type="domain" description="HTH lysR-type" evidence="5">
    <location>
        <begin position="3"/>
        <end position="60"/>
    </location>
</feature>
<dbReference type="Pfam" id="PF00126">
    <property type="entry name" value="HTH_1"/>
    <property type="match status" value="1"/>
</dbReference>
<dbReference type="Proteomes" id="UP000622653">
    <property type="component" value="Unassembled WGS sequence"/>
</dbReference>
<comment type="caution">
    <text evidence="6">The sequence shown here is derived from an EMBL/GenBank/DDBJ whole genome shotgun (WGS) entry which is preliminary data.</text>
</comment>
<dbReference type="InterPro" id="IPR036390">
    <property type="entry name" value="WH_DNA-bd_sf"/>
</dbReference>
<sequence>MIIKLDLYRIFYEVGKYASFSKAAEALYLTQPAVSQSIRQLEEQLEVRLFNRTTKGVHLTKEGELLYEYAQSAIHLLEAGERKLDELKGVAYGELAIGVGDAISRYYLMPYLAQFHRLYPNIKFRLENGTTNELRQLLKQGDLDIALCNLPIEDEQLAIVPTFDVQDVFVYGEKYQKLLEGVVTYEQLAKLPLIMLERKSNSRQYVESYLKLKGVDIEPEFELGSHDLLLQFAKTNFGVAAVTREFATEYFREGSLREVQLEEPIPQRQIGICYLNTVALSPAAERFYNIVIHPVS</sequence>
<dbReference type="PANTHER" id="PTHR30126">
    <property type="entry name" value="HTH-TYPE TRANSCRIPTIONAL REGULATOR"/>
    <property type="match status" value="1"/>
</dbReference>
<evidence type="ECO:0000256" key="3">
    <source>
        <dbReference type="ARBA" id="ARBA00023125"/>
    </source>
</evidence>
<dbReference type="InterPro" id="IPR036388">
    <property type="entry name" value="WH-like_DNA-bd_sf"/>
</dbReference>
<dbReference type="Gene3D" id="3.40.190.290">
    <property type="match status" value="1"/>
</dbReference>
<name>A0A8J7GN31_9BACL</name>
<protein>
    <submittedName>
        <fullName evidence="6">LysR family transcriptional regulator</fullName>
    </submittedName>
</protein>
<dbReference type="PANTHER" id="PTHR30126:SF64">
    <property type="entry name" value="HTH-TYPE TRANSCRIPTIONAL REGULATOR CITR"/>
    <property type="match status" value="1"/>
</dbReference>
<evidence type="ECO:0000313" key="6">
    <source>
        <dbReference type="EMBL" id="MBF4502103.1"/>
    </source>
</evidence>
<reference evidence="6" key="1">
    <citation type="submission" date="2020-11" db="EMBL/GenBank/DDBJ databases">
        <title>Multidrug resistant novel bacterium Savagea serpentis sp. nov., isolated from the scats of a vine snake (Ahaetulla nasuta).</title>
        <authorList>
            <person name="Venkata Ramana V."/>
            <person name="Vikas Patil S."/>
            <person name="Yogita Lugani V."/>
        </authorList>
    </citation>
    <scope>NUCLEOTIDE SEQUENCE</scope>
    <source>
        <strain evidence="6">SN6</strain>
    </source>
</reference>
<evidence type="ECO:0000256" key="2">
    <source>
        <dbReference type="ARBA" id="ARBA00023015"/>
    </source>
</evidence>
<dbReference type="Gene3D" id="1.10.10.10">
    <property type="entry name" value="Winged helix-like DNA-binding domain superfamily/Winged helix DNA-binding domain"/>
    <property type="match status" value="1"/>
</dbReference>
<dbReference type="FunFam" id="1.10.10.10:FF:000001">
    <property type="entry name" value="LysR family transcriptional regulator"/>
    <property type="match status" value="1"/>
</dbReference>
<dbReference type="RefSeq" id="WP_194563591.1">
    <property type="nucleotide sequence ID" value="NZ_JADKPV010000008.1"/>
</dbReference>
<comment type="similarity">
    <text evidence="1">Belongs to the LysR transcriptional regulatory family.</text>
</comment>
<evidence type="ECO:0000313" key="7">
    <source>
        <dbReference type="Proteomes" id="UP000622653"/>
    </source>
</evidence>
<dbReference type="InterPro" id="IPR000847">
    <property type="entry name" value="LysR_HTH_N"/>
</dbReference>
<keyword evidence="3" id="KW-0238">DNA-binding</keyword>
<keyword evidence="7" id="KW-1185">Reference proteome</keyword>
<organism evidence="6 7">
    <name type="scientific">Savagea serpentis</name>
    <dbReference type="NCBI Taxonomy" id="2785297"/>
    <lineage>
        <taxon>Bacteria</taxon>
        <taxon>Bacillati</taxon>
        <taxon>Bacillota</taxon>
        <taxon>Bacilli</taxon>
        <taxon>Bacillales</taxon>
        <taxon>Caryophanaceae</taxon>
        <taxon>Savagea</taxon>
    </lineage>
</organism>
<dbReference type="SUPFAM" id="SSF46785">
    <property type="entry name" value="Winged helix' DNA-binding domain"/>
    <property type="match status" value="1"/>
</dbReference>
<dbReference type="AlphaFoldDB" id="A0A8J7GN31"/>
<keyword evidence="4" id="KW-0804">Transcription</keyword>
<dbReference type="PRINTS" id="PR00039">
    <property type="entry name" value="HTHLYSR"/>
</dbReference>
<dbReference type="GO" id="GO:0000976">
    <property type="term" value="F:transcription cis-regulatory region binding"/>
    <property type="evidence" value="ECO:0007669"/>
    <property type="project" value="TreeGrafter"/>
</dbReference>
<accession>A0A8J7GN31</accession>
<dbReference type="GO" id="GO:0003700">
    <property type="term" value="F:DNA-binding transcription factor activity"/>
    <property type="evidence" value="ECO:0007669"/>
    <property type="project" value="InterPro"/>
</dbReference>
<gene>
    <name evidence="6" type="ORF">IRY55_12110</name>
</gene>
<dbReference type="InterPro" id="IPR005119">
    <property type="entry name" value="LysR_subst-bd"/>
</dbReference>
<evidence type="ECO:0000259" key="5">
    <source>
        <dbReference type="PROSITE" id="PS50931"/>
    </source>
</evidence>
<dbReference type="Pfam" id="PF03466">
    <property type="entry name" value="LysR_substrate"/>
    <property type="match status" value="1"/>
</dbReference>